<protein>
    <submittedName>
        <fullName evidence="3">Uncharacterized protein</fullName>
    </submittedName>
</protein>
<reference evidence="3" key="1">
    <citation type="submission" date="2013-07" db="EMBL/GenBank/DDBJ databases">
        <title>The Genome Sequence of Cryptococcus pinus CBS10737.</title>
        <authorList>
            <consortium name="The Broad Institute Genome Sequencing Platform"/>
            <person name="Cuomo C."/>
            <person name="Litvintseva A."/>
            <person name="Chen Y."/>
            <person name="Heitman J."/>
            <person name="Sun S."/>
            <person name="Springer D."/>
            <person name="Dromer F."/>
            <person name="Young S.K."/>
            <person name="Zeng Q."/>
            <person name="Gargeya S."/>
            <person name="Fitzgerald M."/>
            <person name="Abouelleil A."/>
            <person name="Alvarado L."/>
            <person name="Berlin A.M."/>
            <person name="Chapman S.B."/>
            <person name="Dewar J."/>
            <person name="Goldberg J."/>
            <person name="Griggs A."/>
            <person name="Gujja S."/>
            <person name="Hansen M."/>
            <person name="Howarth C."/>
            <person name="Imamovic A."/>
            <person name="Larimer J."/>
            <person name="McCowan C."/>
            <person name="Murphy C."/>
            <person name="Pearson M."/>
            <person name="Priest M."/>
            <person name="Roberts A."/>
            <person name="Saif S."/>
            <person name="Shea T."/>
            <person name="Sykes S."/>
            <person name="Wortman J."/>
            <person name="Nusbaum C."/>
            <person name="Birren B."/>
        </authorList>
    </citation>
    <scope>NUCLEOTIDE SEQUENCE [LARGE SCALE GENOMIC DNA]</scope>
    <source>
        <strain evidence="3">CBS 10737</strain>
    </source>
</reference>
<feature type="compositionally biased region" description="Polar residues" evidence="1">
    <location>
        <begin position="40"/>
        <end position="51"/>
    </location>
</feature>
<reference evidence="3" key="3">
    <citation type="submission" date="2016-07" db="EMBL/GenBank/DDBJ databases">
        <title>Evolution of pathogenesis and genome organization in the Tremellales.</title>
        <authorList>
            <person name="Cuomo C."/>
            <person name="Litvintseva A."/>
            <person name="Heitman J."/>
            <person name="Chen Y."/>
            <person name="Sun S."/>
            <person name="Springer D."/>
            <person name="Dromer F."/>
            <person name="Young S."/>
            <person name="Zeng Q."/>
            <person name="Chapman S."/>
            <person name="Gujja S."/>
            <person name="Saif S."/>
            <person name="Birren B."/>
        </authorList>
    </citation>
    <scope>NUCLEOTIDE SEQUENCE</scope>
    <source>
        <strain evidence="3">CBS 10737</strain>
    </source>
</reference>
<evidence type="ECO:0000313" key="4">
    <source>
        <dbReference type="EMBL" id="WWC66151.1"/>
    </source>
</evidence>
<feature type="region of interest" description="Disordered" evidence="1">
    <location>
        <begin position="37"/>
        <end position="92"/>
    </location>
</feature>
<accession>A0A1B9HSE9</accession>
<feature type="region of interest" description="Disordered" evidence="1">
    <location>
        <begin position="1"/>
        <end position="20"/>
    </location>
</feature>
<evidence type="ECO:0000256" key="2">
    <source>
        <dbReference type="SAM" id="Phobius"/>
    </source>
</evidence>
<evidence type="ECO:0000256" key="1">
    <source>
        <dbReference type="SAM" id="MobiDB-lite"/>
    </source>
</evidence>
<gene>
    <name evidence="3" type="ORF">I206_07867</name>
    <name evidence="4" type="ORF">I206_100052</name>
</gene>
<dbReference type="AlphaFoldDB" id="A0A1B9HSE9"/>
<feature type="transmembrane region" description="Helical" evidence="2">
    <location>
        <begin position="225"/>
        <end position="246"/>
    </location>
</feature>
<reference evidence="4" key="4">
    <citation type="submission" date="2024-02" db="EMBL/GenBank/DDBJ databases">
        <title>Comparative genomics of Cryptococcus and Kwoniella reveals pathogenesis evolution and contrasting modes of karyotype evolution via chromosome fusion or intercentromeric recombination.</title>
        <authorList>
            <person name="Coelho M.A."/>
            <person name="David-Palma M."/>
            <person name="Shea T."/>
            <person name="Bowers K."/>
            <person name="McGinley-Smith S."/>
            <person name="Mohammad A.W."/>
            <person name="Gnirke A."/>
            <person name="Yurkov A.M."/>
            <person name="Nowrousian M."/>
            <person name="Sun S."/>
            <person name="Cuomo C.A."/>
            <person name="Heitman J."/>
        </authorList>
    </citation>
    <scope>NUCLEOTIDE SEQUENCE</scope>
    <source>
        <strain evidence="4">CBS 10737</strain>
    </source>
</reference>
<keyword evidence="2" id="KW-0472">Membrane</keyword>
<dbReference type="STRING" id="1296096.A0A1B9HSE9"/>
<proteinExistence type="predicted"/>
<keyword evidence="2" id="KW-1133">Transmembrane helix</keyword>
<evidence type="ECO:0000313" key="5">
    <source>
        <dbReference type="Proteomes" id="UP000094020"/>
    </source>
</evidence>
<dbReference type="GeneID" id="30176236"/>
<dbReference type="EMBL" id="KV700119">
    <property type="protein sequence ID" value="OCF46196.1"/>
    <property type="molecule type" value="Genomic_DNA"/>
</dbReference>
<sequence length="290" mass="32479">MSFSAPSNYLDESSTQEQYDTTPLHTCTTYDQAPFPIRSNHVTSSPNTDGQSYNSIPTTCSSSSDSYSRPPDNQRPVDLPHNDGSRPLIPPYGPHLPQRPCIPPHGPCVGPIPPYTTTANNNILIGNDRLNNSNDNLTRSHSAQQGLPIMNFQNSPPEYNLNSPPEYKLLPSPSENTLLLYSPPNFTISTYPNNNIELPLYTCYNCEESFSHNNQCNQNKEKLDWLIVFLIILNFFVWGAVAYGYYCEFNGTGISINWRNVLTNCKGNQGISKWGRVCLGEECEWALVDC</sequence>
<name>A0A1B9HSE9_9TREE</name>
<dbReference type="KEGG" id="kpin:30176236"/>
<dbReference type="EMBL" id="CP144519">
    <property type="protein sequence ID" value="WWC66151.1"/>
    <property type="molecule type" value="Genomic_DNA"/>
</dbReference>
<dbReference type="Proteomes" id="UP000094020">
    <property type="component" value="Chromosome 1"/>
</dbReference>
<evidence type="ECO:0000313" key="3">
    <source>
        <dbReference type="EMBL" id="OCF46196.1"/>
    </source>
</evidence>
<keyword evidence="2" id="KW-0812">Transmembrane</keyword>
<keyword evidence="5" id="KW-1185">Reference proteome</keyword>
<dbReference type="RefSeq" id="XP_019007415.1">
    <property type="nucleotide sequence ID" value="XM_019159551.1"/>
</dbReference>
<dbReference type="OrthoDB" id="2565203at2759"/>
<organism evidence="3">
    <name type="scientific">Kwoniella pini CBS 10737</name>
    <dbReference type="NCBI Taxonomy" id="1296096"/>
    <lineage>
        <taxon>Eukaryota</taxon>
        <taxon>Fungi</taxon>
        <taxon>Dikarya</taxon>
        <taxon>Basidiomycota</taxon>
        <taxon>Agaricomycotina</taxon>
        <taxon>Tremellomycetes</taxon>
        <taxon>Tremellales</taxon>
        <taxon>Cryptococcaceae</taxon>
        <taxon>Kwoniella</taxon>
    </lineage>
</organism>
<feature type="compositionally biased region" description="Low complexity" evidence="1">
    <location>
        <begin position="52"/>
        <end position="71"/>
    </location>
</feature>
<reference evidence="4" key="2">
    <citation type="submission" date="2013-07" db="EMBL/GenBank/DDBJ databases">
        <authorList>
            <consortium name="The Broad Institute Genome Sequencing Platform"/>
            <person name="Cuomo C."/>
            <person name="Litvintseva A."/>
            <person name="Chen Y."/>
            <person name="Heitman J."/>
            <person name="Sun S."/>
            <person name="Springer D."/>
            <person name="Dromer F."/>
            <person name="Young S.K."/>
            <person name="Zeng Q."/>
            <person name="Gargeya S."/>
            <person name="Fitzgerald M."/>
            <person name="Abouelleil A."/>
            <person name="Alvarado L."/>
            <person name="Berlin A.M."/>
            <person name="Chapman S.B."/>
            <person name="Dewar J."/>
            <person name="Goldberg J."/>
            <person name="Griggs A."/>
            <person name="Gujja S."/>
            <person name="Hansen M."/>
            <person name="Howarth C."/>
            <person name="Imamovic A."/>
            <person name="Larimer J."/>
            <person name="McCowan C."/>
            <person name="Murphy C."/>
            <person name="Pearson M."/>
            <person name="Priest M."/>
            <person name="Roberts A."/>
            <person name="Saif S."/>
            <person name="Shea T."/>
            <person name="Sykes S."/>
            <person name="Wortman J."/>
            <person name="Nusbaum C."/>
            <person name="Birren B."/>
        </authorList>
    </citation>
    <scope>NUCLEOTIDE SEQUENCE</scope>
    <source>
        <strain evidence="4">CBS 10737</strain>
    </source>
</reference>